<reference evidence="3" key="2">
    <citation type="journal article" date="2008" name="Nucleic Acids Res.">
        <title>The rice annotation project database (RAP-DB): 2008 update.</title>
        <authorList>
            <consortium name="The rice annotation project (RAP)"/>
        </authorList>
    </citation>
    <scope>GENOME REANNOTATION</scope>
    <source>
        <strain evidence="3">cv. Nipponbare</strain>
    </source>
</reference>
<evidence type="ECO:0008006" key="4">
    <source>
        <dbReference type="Google" id="ProtNLM"/>
    </source>
</evidence>
<accession>Q75L55</accession>
<reference evidence="3" key="1">
    <citation type="journal article" date="2005" name="Nature">
        <title>The map-based sequence of the rice genome.</title>
        <authorList>
            <consortium name="International rice genome sequencing project (IRGSP)"/>
            <person name="Matsumoto T."/>
            <person name="Wu J."/>
            <person name="Kanamori H."/>
            <person name="Katayose Y."/>
            <person name="Fujisawa M."/>
            <person name="Namiki N."/>
            <person name="Mizuno H."/>
            <person name="Yamamoto K."/>
            <person name="Antonio B.A."/>
            <person name="Baba T."/>
            <person name="Sakata K."/>
            <person name="Nagamura Y."/>
            <person name="Aoki H."/>
            <person name="Arikawa K."/>
            <person name="Arita K."/>
            <person name="Bito T."/>
            <person name="Chiden Y."/>
            <person name="Fujitsuka N."/>
            <person name="Fukunaka R."/>
            <person name="Hamada M."/>
            <person name="Harada C."/>
            <person name="Hayashi A."/>
            <person name="Hijishita S."/>
            <person name="Honda M."/>
            <person name="Hosokawa S."/>
            <person name="Ichikawa Y."/>
            <person name="Idonuma A."/>
            <person name="Iijima M."/>
            <person name="Ikeda M."/>
            <person name="Ikeno M."/>
            <person name="Ito K."/>
            <person name="Ito S."/>
            <person name="Ito T."/>
            <person name="Ito Y."/>
            <person name="Ito Y."/>
            <person name="Iwabuchi A."/>
            <person name="Kamiya K."/>
            <person name="Karasawa W."/>
            <person name="Kurita K."/>
            <person name="Katagiri S."/>
            <person name="Kikuta A."/>
            <person name="Kobayashi H."/>
            <person name="Kobayashi N."/>
            <person name="Machita K."/>
            <person name="Maehara T."/>
            <person name="Masukawa M."/>
            <person name="Mizubayashi T."/>
            <person name="Mukai Y."/>
            <person name="Nagasaki H."/>
            <person name="Nagata Y."/>
            <person name="Naito S."/>
            <person name="Nakashima M."/>
            <person name="Nakama Y."/>
            <person name="Nakamichi Y."/>
            <person name="Nakamura M."/>
            <person name="Meguro A."/>
            <person name="Negishi M."/>
            <person name="Ohta I."/>
            <person name="Ohta T."/>
            <person name="Okamoto M."/>
            <person name="Ono N."/>
            <person name="Saji S."/>
            <person name="Sakaguchi M."/>
            <person name="Sakai K."/>
            <person name="Shibata M."/>
            <person name="Shimokawa T."/>
            <person name="Song J."/>
            <person name="Takazaki Y."/>
            <person name="Terasawa K."/>
            <person name="Tsugane M."/>
            <person name="Tsuji K."/>
            <person name="Ueda S."/>
            <person name="Waki K."/>
            <person name="Yamagata H."/>
            <person name="Yamamoto M."/>
            <person name="Yamamoto S."/>
            <person name="Yamane H."/>
            <person name="Yoshiki S."/>
            <person name="Yoshihara R."/>
            <person name="Yukawa K."/>
            <person name="Zhong H."/>
            <person name="Yano M."/>
            <person name="Yuan Q."/>
            <person name="Ouyang S."/>
            <person name="Liu J."/>
            <person name="Jones K.M."/>
            <person name="Gansberger K."/>
            <person name="Moffat K."/>
            <person name="Hill J."/>
            <person name="Bera J."/>
            <person name="Fadrosh D."/>
            <person name="Jin S."/>
            <person name="Johri S."/>
            <person name="Kim M."/>
            <person name="Overton L."/>
            <person name="Reardon M."/>
            <person name="Tsitrin T."/>
            <person name="Vuong H."/>
            <person name="Weaver B."/>
            <person name="Ciecko A."/>
            <person name="Tallon L."/>
            <person name="Jackson J."/>
            <person name="Pai G."/>
            <person name="Aken S.V."/>
            <person name="Utterback T."/>
            <person name="Reidmuller S."/>
            <person name="Feldblyum T."/>
            <person name="Hsiao J."/>
            <person name="Zismann V."/>
            <person name="Iobst S."/>
            <person name="de Vazeille A.R."/>
            <person name="Buell C.R."/>
            <person name="Ying K."/>
            <person name="Li Y."/>
            <person name="Lu T."/>
            <person name="Huang Y."/>
            <person name="Zhao Q."/>
            <person name="Feng Q."/>
            <person name="Zhang L."/>
            <person name="Zhu J."/>
            <person name="Weng Q."/>
            <person name="Mu J."/>
            <person name="Lu Y."/>
            <person name="Fan D."/>
            <person name="Liu Y."/>
            <person name="Guan J."/>
            <person name="Zhang Y."/>
            <person name="Yu S."/>
            <person name="Liu X."/>
            <person name="Zhang Y."/>
            <person name="Hong G."/>
            <person name="Han B."/>
            <person name="Choisne N."/>
            <person name="Demange N."/>
            <person name="Orjeda G."/>
            <person name="Samain S."/>
            <person name="Cattolico L."/>
            <person name="Pelletier E."/>
            <person name="Couloux A."/>
            <person name="Segurens B."/>
            <person name="Wincker P."/>
            <person name="D'Hont A."/>
            <person name="Scarpelli C."/>
            <person name="Weissenbach J."/>
            <person name="Salanoubat M."/>
            <person name="Quetier F."/>
            <person name="Yu Y."/>
            <person name="Kim H.R."/>
            <person name="Rambo T."/>
            <person name="Currie J."/>
            <person name="Collura K."/>
            <person name="Luo M."/>
            <person name="Yang T."/>
            <person name="Ammiraju J.S.S."/>
            <person name="Engler F."/>
            <person name="Soderlund C."/>
            <person name="Wing R.A."/>
            <person name="Palmer L.E."/>
            <person name="de la Bastide M."/>
            <person name="Spiegel L."/>
            <person name="Nascimento L."/>
            <person name="Zutavern T."/>
            <person name="O'Shaughnessy A."/>
            <person name="Dike S."/>
            <person name="Dedhia N."/>
            <person name="Preston R."/>
            <person name="Balija V."/>
            <person name="McCombie W.R."/>
            <person name="Chow T."/>
            <person name="Chen H."/>
            <person name="Chung M."/>
            <person name="Chen C."/>
            <person name="Shaw J."/>
            <person name="Wu H."/>
            <person name="Hsiao K."/>
            <person name="Chao Y."/>
            <person name="Chu M."/>
            <person name="Cheng C."/>
            <person name="Hour A."/>
            <person name="Lee P."/>
            <person name="Lin S."/>
            <person name="Lin Y."/>
            <person name="Liou J."/>
            <person name="Liu S."/>
            <person name="Hsing Y."/>
            <person name="Raghuvanshi S."/>
            <person name="Mohanty A."/>
            <person name="Bharti A.K."/>
            <person name="Gaur A."/>
            <person name="Gupta V."/>
            <person name="Kumar D."/>
            <person name="Ravi V."/>
            <person name="Vij S."/>
            <person name="Kapur A."/>
            <person name="Khurana P."/>
            <person name="Khurana P."/>
            <person name="Khurana J.P."/>
            <person name="Tyagi A.K."/>
            <person name="Gaikwad K."/>
            <person name="Singh A."/>
            <person name="Dalal V."/>
            <person name="Srivastava S."/>
            <person name="Dixit A."/>
            <person name="Pal A.K."/>
            <person name="Ghazi I.A."/>
            <person name="Yadav M."/>
            <person name="Pandit A."/>
            <person name="Bhargava A."/>
            <person name="Sureshbabu K."/>
            <person name="Batra K."/>
            <person name="Sharma T.R."/>
            <person name="Mohapatra T."/>
            <person name="Singh N.K."/>
            <person name="Messing J."/>
            <person name="Nelson A.B."/>
            <person name="Fuks G."/>
            <person name="Kavchok S."/>
            <person name="Keizer G."/>
            <person name="Linton E."/>
            <person name="Llaca V."/>
            <person name="Song R."/>
            <person name="Tanyolac B."/>
            <person name="Young S."/>
            <person name="Ho-Il K."/>
            <person name="Hahn J.H."/>
            <person name="Sangsakoo G."/>
            <person name="Vanavichit A."/>
            <person name="de Mattos Luiz.A.T."/>
            <person name="Zimmer P.D."/>
            <person name="Malone G."/>
            <person name="Dellagostin O."/>
            <person name="de Oliveira A.C."/>
            <person name="Bevan M."/>
            <person name="Bancroft I."/>
            <person name="Minx P."/>
            <person name="Cordum H."/>
            <person name="Wilson R."/>
            <person name="Cheng Z."/>
            <person name="Jin W."/>
            <person name="Jiang J."/>
            <person name="Leong S.A."/>
            <person name="Iwama H."/>
            <person name="Gojobori T."/>
            <person name="Itoh T."/>
            <person name="Niimura Y."/>
            <person name="Fujii Y."/>
            <person name="Habara T."/>
            <person name="Sakai H."/>
            <person name="Sato Y."/>
            <person name="Wilson G."/>
            <person name="Kumar K."/>
            <person name="McCouch S."/>
            <person name="Juretic N."/>
            <person name="Hoen D."/>
            <person name="Wright S."/>
            <person name="Bruskiewich R."/>
            <person name="Bureau T."/>
            <person name="Miyao A."/>
            <person name="Hirochika H."/>
            <person name="Nishikawa T."/>
            <person name="Kadowaki K."/>
            <person name="Sugiura M."/>
            <person name="Burr B."/>
            <person name="Sasaki T."/>
        </authorList>
    </citation>
    <scope>NUCLEOTIDE SEQUENCE [LARGE SCALE GENOMIC DNA]</scope>
    <source>
        <strain evidence="3">cv. Nipponbare</strain>
    </source>
</reference>
<organism evidence="2 3">
    <name type="scientific">Oryza sativa subsp. japonica</name>
    <name type="common">Rice</name>
    <dbReference type="NCBI Taxonomy" id="39947"/>
    <lineage>
        <taxon>Eukaryota</taxon>
        <taxon>Viridiplantae</taxon>
        <taxon>Streptophyta</taxon>
        <taxon>Embryophyta</taxon>
        <taxon>Tracheophyta</taxon>
        <taxon>Spermatophyta</taxon>
        <taxon>Magnoliopsida</taxon>
        <taxon>Liliopsida</taxon>
        <taxon>Poales</taxon>
        <taxon>Poaceae</taxon>
        <taxon>BOP clade</taxon>
        <taxon>Oryzoideae</taxon>
        <taxon>Oryzeae</taxon>
        <taxon>Oryzinae</taxon>
        <taxon>Oryza</taxon>
        <taxon>Oryza sativa</taxon>
    </lineage>
</organism>
<feature type="region of interest" description="Disordered" evidence="1">
    <location>
        <begin position="90"/>
        <end position="156"/>
    </location>
</feature>
<evidence type="ECO:0000256" key="1">
    <source>
        <dbReference type="SAM" id="MobiDB-lite"/>
    </source>
</evidence>
<proteinExistence type="predicted"/>
<gene>
    <name evidence="2" type="primary">OSJNBa0095N06.24</name>
</gene>
<feature type="compositionally biased region" description="Basic and acidic residues" evidence="1">
    <location>
        <begin position="33"/>
        <end position="50"/>
    </location>
</feature>
<feature type="compositionally biased region" description="Low complexity" evidence="1">
    <location>
        <begin position="1"/>
        <end position="31"/>
    </location>
</feature>
<sequence>MARAAARASSVTATGDAKAAAHGRSGGSARLSARREREGKRGGGAPHRELAGAGEDDGERRRRRPGNDGSPAHGGWRRRCGAAATLAAARGGWSNGRDGGGWGHGAGAVESSEEAGGKKENEEEDVGMNYIGAERSGTAGSGTISPELVGEVGGGEREREREAGFEFESRPSHDVGASGVGAWARGRRGVREWGTGKAEKCLRERGGGGLDFGRRRENGLARLGERTSGCDTISSDEDINTADTSTLTQVQVHGPIIRARARQLNYQIPFSVHGAASPYLGPMCYHRFARYGNPPVIFLLIQSYIFNLPIELLVLDSSQLLARTNTLMVGLTMHLSRFTIASGVGVTIAKAQHPWIVVVGSPTLLHPIDLSSHRKIGTP</sequence>
<protein>
    <recommendedName>
        <fullName evidence="4">Retrotransposon protein, putative, Ty3-gypsy subclass</fullName>
    </recommendedName>
</protein>
<dbReference type="Proteomes" id="UP000000763">
    <property type="component" value="Chromosome 3"/>
</dbReference>
<dbReference type="AlphaFoldDB" id="Q75L55"/>
<feature type="compositionally biased region" description="Gly residues" evidence="1">
    <location>
        <begin position="93"/>
        <end position="106"/>
    </location>
</feature>
<evidence type="ECO:0000313" key="2">
    <source>
        <dbReference type="EMBL" id="AAS01943.1"/>
    </source>
</evidence>
<dbReference type="EMBL" id="AC093312">
    <property type="protein sequence ID" value="AAS01943.1"/>
    <property type="molecule type" value="Genomic_DNA"/>
</dbReference>
<feature type="region of interest" description="Disordered" evidence="1">
    <location>
        <begin position="1"/>
        <end position="78"/>
    </location>
</feature>
<evidence type="ECO:0000313" key="3">
    <source>
        <dbReference type="Proteomes" id="UP000000763"/>
    </source>
</evidence>
<name>Q75L55_ORYSJ</name>